<keyword evidence="6" id="KW-0539">Nucleus</keyword>
<keyword evidence="5" id="KW-0804">Transcription</keyword>
<dbReference type="PANTHER" id="PTHR36206:SF14">
    <property type="entry name" value="ZN(2)-C6 FUNGAL-TYPE DOMAIN-CONTAINING PROTEIN-RELATED"/>
    <property type="match status" value="1"/>
</dbReference>
<dbReference type="InterPro" id="IPR001138">
    <property type="entry name" value="Zn2Cys6_DnaBD"/>
</dbReference>
<dbReference type="Pfam" id="PF00172">
    <property type="entry name" value="Zn_clus"/>
    <property type="match status" value="1"/>
</dbReference>
<evidence type="ECO:0000256" key="1">
    <source>
        <dbReference type="ARBA" id="ARBA00022723"/>
    </source>
</evidence>
<dbReference type="CDD" id="cd00067">
    <property type="entry name" value="GAL4"/>
    <property type="match status" value="1"/>
</dbReference>
<reference evidence="9" key="1">
    <citation type="submission" date="2015-01" db="EMBL/GenBank/DDBJ databases">
        <title>The Genome Sequence of Cladophialophora bantiana CBS 173.52.</title>
        <authorList>
            <consortium name="The Broad Institute Genomics Platform"/>
            <person name="Cuomo C."/>
            <person name="de Hoog S."/>
            <person name="Gorbushina A."/>
            <person name="Stielow B."/>
            <person name="Teixiera M."/>
            <person name="Abouelleil A."/>
            <person name="Chapman S.B."/>
            <person name="Priest M."/>
            <person name="Young S.K."/>
            <person name="Wortman J."/>
            <person name="Nusbaum C."/>
            <person name="Birren B."/>
        </authorList>
    </citation>
    <scope>NUCLEOTIDE SEQUENCE [LARGE SCALE GENOMIC DNA]</scope>
    <source>
        <strain evidence="9">CBS 173.52</strain>
    </source>
</reference>
<keyword evidence="4" id="KW-0238">DNA-binding</keyword>
<dbReference type="OrthoDB" id="3145928at2759"/>
<dbReference type="GO" id="GO:0008270">
    <property type="term" value="F:zinc ion binding"/>
    <property type="evidence" value="ECO:0007669"/>
    <property type="project" value="InterPro"/>
</dbReference>
<dbReference type="HOGENOM" id="CLU_337061_0_0_1"/>
<dbReference type="SUPFAM" id="SSF57701">
    <property type="entry name" value="Zn2/Cys6 DNA-binding domain"/>
    <property type="match status" value="1"/>
</dbReference>
<dbReference type="SMART" id="SM00066">
    <property type="entry name" value="GAL4"/>
    <property type="match status" value="1"/>
</dbReference>
<dbReference type="GO" id="GO:0003677">
    <property type="term" value="F:DNA binding"/>
    <property type="evidence" value="ECO:0007669"/>
    <property type="project" value="UniProtKB-KW"/>
</dbReference>
<dbReference type="PANTHER" id="PTHR36206">
    <property type="entry name" value="ASPERCRYPTIN BIOSYNTHESIS CLUSTER-SPECIFIC TRANSCRIPTION REGULATOR ATNN-RELATED"/>
    <property type="match status" value="1"/>
</dbReference>
<dbReference type="InterPro" id="IPR036864">
    <property type="entry name" value="Zn2-C6_fun-type_DNA-bd_sf"/>
</dbReference>
<dbReference type="InterPro" id="IPR052360">
    <property type="entry name" value="Transcr_Regulatory_Proteins"/>
</dbReference>
<keyword evidence="1" id="KW-0479">Metal-binding</keyword>
<keyword evidence="3" id="KW-0805">Transcription regulation</keyword>
<sequence length="845" mass="95742">MFEFIHPTGVSARTSAWQTLSDQVHRASALLQSGTIDRDEATPDRFFHGLRQAAKHLDPSFLAQFWRICLGIKSIDGRIPGGACLKRFFDSLIGTILERNGQRHPLAVLVTAIRNVPPKELMNTLRLGFWMSIKVLKQFIGDENTMVLRMCSKYSNGQIYNAETAITLSYCHVYAAYYVCCQRDLARSIAMSLFQDAKEEVERMATKGDVHWSLVTHALAYSARAVAYFHYERHEMSWSHGATDIAITLLQTGDEECRIRAATLSKMLLAWLKNTNTPFRAPQEKVQKVKPSRSEMQPRRASHEKSRNGCLTCKIRRVKCDETKPYCRRCTETGRKCEGPVVREIRFIQNKTVSQATTPSPSRVVSLLAPHHAEDERRAWHYFMYGAAPAFAGTVETTFWQDHVPRLAQAYSFVWDTVVCLSSLTEHVPYVSPTAASDRTGLTKATNQMHRQALRFYHKAIVSVRRLAELGQIDDSVVALSYLLFASVEYHHRNVMIANDLMKRCSRILTDNLRSLDTRPNSASGQAVHQMVASYVLKKTIVLATFRSSLSPHHVANNESSNLFETALSRSPLLSEARVQFDSLMNQSYEAIRHADFLPHIDDDEPRKVQYLSQRLSLLEELLQWKASFTATKSQTPDPEGSLICSYLLMYWAVCYISVATCVSPHQTIFDAYMDHFAEIIEHATLCLGQTTQPTKAQLLMSRFDPGFIPPLYFCATKCRDPMLRRAALRLMRQAPKQDNSWAFVAPDRVVATVISAEEGEGHLSSSKDSPQSHYTGLLPPEERRFAFVSLVGRETPTGKQRQALDLSRFEYAVDGSRRLVHEYAWLDDGHEVWSDALRASLELG</sequence>
<evidence type="ECO:0000256" key="4">
    <source>
        <dbReference type="ARBA" id="ARBA00023125"/>
    </source>
</evidence>
<keyword evidence="2" id="KW-0862">Zinc</keyword>
<dbReference type="PROSITE" id="PS50048">
    <property type="entry name" value="ZN2_CY6_FUNGAL_2"/>
    <property type="match status" value="1"/>
</dbReference>
<dbReference type="EMBL" id="KN846980">
    <property type="protein sequence ID" value="KIW98552.1"/>
    <property type="molecule type" value="Genomic_DNA"/>
</dbReference>
<evidence type="ECO:0000256" key="7">
    <source>
        <dbReference type="SAM" id="MobiDB-lite"/>
    </source>
</evidence>
<dbReference type="AlphaFoldDB" id="A0A0D2GJI6"/>
<dbReference type="Proteomes" id="UP000053789">
    <property type="component" value="Unassembled WGS sequence"/>
</dbReference>
<dbReference type="GeneID" id="27693141"/>
<evidence type="ECO:0000256" key="5">
    <source>
        <dbReference type="ARBA" id="ARBA00023163"/>
    </source>
</evidence>
<evidence type="ECO:0000256" key="3">
    <source>
        <dbReference type="ARBA" id="ARBA00023015"/>
    </source>
</evidence>
<dbReference type="PROSITE" id="PS00463">
    <property type="entry name" value="ZN2_CY6_FUNGAL_1"/>
    <property type="match status" value="1"/>
</dbReference>
<dbReference type="Gene3D" id="4.10.240.10">
    <property type="entry name" value="Zn(2)-C6 fungal-type DNA-binding domain"/>
    <property type="match status" value="1"/>
</dbReference>
<feature type="domain" description="Zn(2)-C6 fungal-type" evidence="8">
    <location>
        <begin position="309"/>
        <end position="337"/>
    </location>
</feature>
<dbReference type="RefSeq" id="XP_016625221.1">
    <property type="nucleotide sequence ID" value="XM_016757972.1"/>
</dbReference>
<proteinExistence type="predicted"/>
<evidence type="ECO:0000313" key="10">
    <source>
        <dbReference type="Proteomes" id="UP000053789"/>
    </source>
</evidence>
<keyword evidence="10" id="KW-1185">Reference proteome</keyword>
<accession>A0A0D2GJI6</accession>
<gene>
    <name evidence="9" type="ORF">Z519_00213</name>
</gene>
<evidence type="ECO:0000313" key="9">
    <source>
        <dbReference type="EMBL" id="KIW98552.1"/>
    </source>
</evidence>
<evidence type="ECO:0000259" key="8">
    <source>
        <dbReference type="PROSITE" id="PS50048"/>
    </source>
</evidence>
<protein>
    <recommendedName>
        <fullName evidence="8">Zn(2)-C6 fungal-type domain-containing protein</fullName>
    </recommendedName>
</protein>
<evidence type="ECO:0000256" key="6">
    <source>
        <dbReference type="ARBA" id="ARBA00023242"/>
    </source>
</evidence>
<feature type="region of interest" description="Disordered" evidence="7">
    <location>
        <begin position="282"/>
        <end position="303"/>
    </location>
</feature>
<organism evidence="9 10">
    <name type="scientific">Cladophialophora bantiana (strain ATCC 10958 / CBS 173.52 / CDC B-1940 / NIH 8579)</name>
    <name type="common">Xylohypha bantiana</name>
    <dbReference type="NCBI Taxonomy" id="1442370"/>
    <lineage>
        <taxon>Eukaryota</taxon>
        <taxon>Fungi</taxon>
        <taxon>Dikarya</taxon>
        <taxon>Ascomycota</taxon>
        <taxon>Pezizomycotina</taxon>
        <taxon>Eurotiomycetes</taxon>
        <taxon>Chaetothyriomycetidae</taxon>
        <taxon>Chaetothyriales</taxon>
        <taxon>Herpotrichiellaceae</taxon>
        <taxon>Cladophialophora</taxon>
    </lineage>
</organism>
<name>A0A0D2GJI6_CLAB1</name>
<dbReference type="GO" id="GO:0000981">
    <property type="term" value="F:DNA-binding transcription factor activity, RNA polymerase II-specific"/>
    <property type="evidence" value="ECO:0007669"/>
    <property type="project" value="InterPro"/>
</dbReference>
<evidence type="ECO:0000256" key="2">
    <source>
        <dbReference type="ARBA" id="ARBA00022833"/>
    </source>
</evidence>